<accession>A0A7M3U9N8</accession>
<keyword evidence="18" id="KW-0732">Signal</keyword>
<dbReference type="GO" id="GO:0008137">
    <property type="term" value="F:NADH dehydrogenase (ubiquinone) activity"/>
    <property type="evidence" value="ECO:0007669"/>
    <property type="project" value="UniProtKB-EC"/>
</dbReference>
<dbReference type="PANTHER" id="PTHR46552:SF1">
    <property type="entry name" value="NADH-UBIQUINONE OXIDOREDUCTASE CHAIN 2"/>
    <property type="match status" value="1"/>
</dbReference>
<dbReference type="GeneID" id="63024324"/>
<feature type="transmembrane region" description="Helical" evidence="17">
    <location>
        <begin position="281"/>
        <end position="304"/>
    </location>
</feature>
<feature type="transmembrane region" description="Helical" evidence="17">
    <location>
        <begin position="178"/>
        <end position="196"/>
    </location>
</feature>
<keyword evidence="11 17" id="KW-1133">Transmembrane helix</keyword>
<keyword evidence="14 17" id="KW-0496">Mitochondrion</keyword>
<gene>
    <name evidence="21" type="primary">ND2</name>
</gene>
<dbReference type="RefSeq" id="YP_010000509.1">
    <property type="nucleotide sequence ID" value="NC_053069.1"/>
</dbReference>
<organism evidence="21">
    <name type="scientific">Erpornis zantholeuca</name>
    <dbReference type="NCBI Taxonomy" id="1112836"/>
    <lineage>
        <taxon>Eukaryota</taxon>
        <taxon>Metazoa</taxon>
        <taxon>Chordata</taxon>
        <taxon>Craniata</taxon>
        <taxon>Vertebrata</taxon>
        <taxon>Euteleostomi</taxon>
        <taxon>Archelosauria</taxon>
        <taxon>Archosauria</taxon>
        <taxon>Dinosauria</taxon>
        <taxon>Saurischia</taxon>
        <taxon>Theropoda</taxon>
        <taxon>Coelurosauria</taxon>
        <taxon>Aves</taxon>
        <taxon>Neognathae</taxon>
        <taxon>Neoaves</taxon>
        <taxon>Telluraves</taxon>
        <taxon>Australaves</taxon>
        <taxon>Passeriformes</taxon>
        <taxon>Sylvioidea</taxon>
        <taxon>Timaliidae</taxon>
        <taxon>Erpornis</taxon>
    </lineage>
</organism>
<dbReference type="InterPro" id="IPR001750">
    <property type="entry name" value="ND/Mrp_TM"/>
</dbReference>
<evidence type="ECO:0000256" key="16">
    <source>
        <dbReference type="ARBA" id="ARBA00049551"/>
    </source>
</evidence>
<evidence type="ECO:0000256" key="9">
    <source>
        <dbReference type="ARBA" id="ARBA00022967"/>
    </source>
</evidence>
<evidence type="ECO:0000256" key="17">
    <source>
        <dbReference type="RuleBase" id="RU003403"/>
    </source>
</evidence>
<evidence type="ECO:0000256" key="15">
    <source>
        <dbReference type="ARBA" id="ARBA00023136"/>
    </source>
</evidence>
<evidence type="ECO:0000256" key="11">
    <source>
        <dbReference type="ARBA" id="ARBA00022989"/>
    </source>
</evidence>
<feature type="transmembrane region" description="Helical" evidence="17">
    <location>
        <begin position="86"/>
        <end position="115"/>
    </location>
</feature>
<protein>
    <recommendedName>
        <fullName evidence="4 17">NADH-ubiquinone oxidoreductase chain 2</fullName>
        <ecNumber evidence="3 17">7.1.1.2</ecNumber>
    </recommendedName>
</protein>
<evidence type="ECO:0000259" key="19">
    <source>
        <dbReference type="Pfam" id="PF00361"/>
    </source>
</evidence>
<dbReference type="EMBL" id="MN356277">
    <property type="protein sequence ID" value="QOD96395.1"/>
    <property type="molecule type" value="Genomic_DNA"/>
</dbReference>
<dbReference type="PANTHER" id="PTHR46552">
    <property type="entry name" value="NADH-UBIQUINONE OXIDOREDUCTASE CHAIN 2"/>
    <property type="match status" value="1"/>
</dbReference>
<evidence type="ECO:0000256" key="8">
    <source>
        <dbReference type="ARBA" id="ARBA00022792"/>
    </source>
</evidence>
<evidence type="ECO:0000256" key="3">
    <source>
        <dbReference type="ARBA" id="ARBA00012944"/>
    </source>
</evidence>
<comment type="function">
    <text evidence="17">Core subunit of the mitochondrial membrane respiratory chain NADH dehydrogenase (Complex I) which catalyzes electron transfer from NADH through the respiratory chain, using ubiquinone as an electron acceptor. Essential for the catalytic activity and assembly of complex I.</text>
</comment>
<feature type="transmembrane region" description="Helical" evidence="17">
    <location>
        <begin position="59"/>
        <end position="80"/>
    </location>
</feature>
<comment type="similarity">
    <text evidence="2 17">Belongs to the complex I subunit 2 family.</text>
</comment>
<keyword evidence="15 17" id="KW-0472">Membrane</keyword>
<feature type="transmembrane region" description="Helical" evidence="17">
    <location>
        <begin position="325"/>
        <end position="345"/>
    </location>
</feature>
<evidence type="ECO:0000256" key="10">
    <source>
        <dbReference type="ARBA" id="ARBA00022982"/>
    </source>
</evidence>
<evidence type="ECO:0000256" key="1">
    <source>
        <dbReference type="ARBA" id="ARBA00004448"/>
    </source>
</evidence>
<keyword evidence="9 17" id="KW-1278">Translocase</keyword>
<evidence type="ECO:0000256" key="5">
    <source>
        <dbReference type="ARBA" id="ARBA00022448"/>
    </source>
</evidence>
<comment type="subcellular location">
    <subcellularLocation>
        <location evidence="1 17">Mitochondrion inner membrane</location>
        <topology evidence="1 17">Multi-pass membrane protein</topology>
    </subcellularLocation>
</comment>
<feature type="transmembrane region" description="Helical" evidence="17">
    <location>
        <begin position="202"/>
        <end position="221"/>
    </location>
</feature>
<evidence type="ECO:0000313" key="21">
    <source>
        <dbReference type="EMBL" id="QOD96395.1"/>
    </source>
</evidence>
<keyword evidence="12 17" id="KW-0520">NAD</keyword>
<name>A0A7M3U9N8_9PASS</name>
<evidence type="ECO:0000256" key="12">
    <source>
        <dbReference type="ARBA" id="ARBA00023027"/>
    </source>
</evidence>
<comment type="catalytic activity">
    <reaction evidence="16 17">
        <text>a ubiquinone + NADH + 5 H(+)(in) = a ubiquinol + NAD(+) + 4 H(+)(out)</text>
        <dbReference type="Rhea" id="RHEA:29091"/>
        <dbReference type="Rhea" id="RHEA-COMP:9565"/>
        <dbReference type="Rhea" id="RHEA-COMP:9566"/>
        <dbReference type="ChEBI" id="CHEBI:15378"/>
        <dbReference type="ChEBI" id="CHEBI:16389"/>
        <dbReference type="ChEBI" id="CHEBI:17976"/>
        <dbReference type="ChEBI" id="CHEBI:57540"/>
        <dbReference type="ChEBI" id="CHEBI:57945"/>
        <dbReference type="EC" id="7.1.1.2"/>
    </reaction>
</comment>
<dbReference type="InterPro" id="IPR010933">
    <property type="entry name" value="NADH_DH_su2_C"/>
</dbReference>
<dbReference type="Pfam" id="PF00361">
    <property type="entry name" value="Proton_antipo_M"/>
    <property type="match status" value="1"/>
</dbReference>
<feature type="domain" description="NADH dehydrogenase subunit 2 C-terminal" evidence="20">
    <location>
        <begin position="290"/>
        <end position="343"/>
    </location>
</feature>
<evidence type="ECO:0000256" key="14">
    <source>
        <dbReference type="ARBA" id="ARBA00023128"/>
    </source>
</evidence>
<dbReference type="CTD" id="4536"/>
<keyword evidence="13 17" id="KW-0830">Ubiquinone</keyword>
<evidence type="ECO:0000256" key="6">
    <source>
        <dbReference type="ARBA" id="ARBA00022660"/>
    </source>
</evidence>
<evidence type="ECO:0000256" key="4">
    <source>
        <dbReference type="ARBA" id="ARBA00021008"/>
    </source>
</evidence>
<geneLocation type="mitochondrion" evidence="21"/>
<keyword evidence="5" id="KW-0813">Transport</keyword>
<feature type="transmembrane region" description="Helical" evidence="17">
    <location>
        <begin position="242"/>
        <end position="261"/>
    </location>
</feature>
<dbReference type="EC" id="7.1.1.2" evidence="3 17"/>
<dbReference type="PRINTS" id="PR01436">
    <property type="entry name" value="NADHDHGNASE2"/>
</dbReference>
<reference evidence="21" key="1">
    <citation type="submission" date="2019-08" db="EMBL/GenBank/DDBJ databases">
        <title>Densely sampling genomes across the diversity of birds increases power of comparative genomics analyses.</title>
        <authorList>
            <consortium name="B10K project Consortium"/>
            <person name="Feng S."/>
            <person name="Stiller J."/>
            <person name="Andreu-Sanchez S."/>
            <person name="Margaryan A."/>
            <person name="Chen W."/>
            <person name="Paten B."/>
            <person name="Zhang G."/>
        </authorList>
    </citation>
    <scope>NUCLEOTIDE SEQUENCE</scope>
</reference>
<evidence type="ECO:0000256" key="2">
    <source>
        <dbReference type="ARBA" id="ARBA00007012"/>
    </source>
</evidence>
<evidence type="ECO:0000256" key="7">
    <source>
        <dbReference type="ARBA" id="ARBA00022692"/>
    </source>
</evidence>
<sequence length="346" mass="38079">MNPQAKLVFTISLLLGTTLAITSNHWILAWAGLEINTLAVLPLIFKSHHPRAIEAATKYFLVQAAASTLVLFSSMVNAWHTGQWDITQLTCPVSCLILTAALSMKLGLVPFHFWFPEVLQGSPLTTGLLLSTAMKLPPISLLFMTSHSLNPSLLTVLAILSVALGGWMGLNQTQVRKILAFSSISHLGWMAIVIIYNPKLSLLNFYLYVLMTATVFLTFNFTKTLKLSTLMTTWAKTPSLSAMLLLTLLSLAGLPPLTGFLPKWLIIQELTNQHMAPTATIISLLSLLGLFFYLRLAYCATITLPPHTTNHMKQWHNNKPVSTSIAILTTLSVALLPISPMIYTII</sequence>
<feature type="chain" id="PRO_5029742270" description="NADH-ubiquinone oxidoreductase chain 2" evidence="18">
    <location>
        <begin position="21"/>
        <end position="346"/>
    </location>
</feature>
<keyword evidence="10 17" id="KW-0249">Electron transport</keyword>
<dbReference type="InterPro" id="IPR050175">
    <property type="entry name" value="Complex_I_Subunit_2"/>
</dbReference>
<evidence type="ECO:0000256" key="18">
    <source>
        <dbReference type="SAM" id="SignalP"/>
    </source>
</evidence>
<evidence type="ECO:0000256" key="13">
    <source>
        <dbReference type="ARBA" id="ARBA00023075"/>
    </source>
</evidence>
<dbReference type="Pfam" id="PF06444">
    <property type="entry name" value="NADH_dehy_S2_C"/>
    <property type="match status" value="1"/>
</dbReference>
<feature type="transmembrane region" description="Helical" evidence="17">
    <location>
        <begin position="152"/>
        <end position="171"/>
    </location>
</feature>
<evidence type="ECO:0000259" key="20">
    <source>
        <dbReference type="Pfam" id="PF06444"/>
    </source>
</evidence>
<feature type="signal peptide" evidence="18">
    <location>
        <begin position="1"/>
        <end position="20"/>
    </location>
</feature>
<keyword evidence="7 17" id="KW-0812">Transmembrane</keyword>
<feature type="domain" description="NADH:quinone oxidoreductase/Mrp antiporter transmembrane" evidence="19">
    <location>
        <begin position="23"/>
        <end position="288"/>
    </location>
</feature>
<proteinExistence type="inferred from homology"/>
<dbReference type="GO" id="GO:0006120">
    <property type="term" value="P:mitochondrial electron transport, NADH to ubiquinone"/>
    <property type="evidence" value="ECO:0007669"/>
    <property type="project" value="InterPro"/>
</dbReference>
<keyword evidence="8 17" id="KW-0999">Mitochondrion inner membrane</keyword>
<dbReference type="InterPro" id="IPR003917">
    <property type="entry name" value="NADH_UbQ_OxRdtase_chain2"/>
</dbReference>
<dbReference type="AlphaFoldDB" id="A0A7M3U9N8"/>
<dbReference type="GO" id="GO:0005743">
    <property type="term" value="C:mitochondrial inner membrane"/>
    <property type="evidence" value="ECO:0007669"/>
    <property type="project" value="UniProtKB-SubCell"/>
</dbReference>
<keyword evidence="6 17" id="KW-0679">Respiratory chain</keyword>